<name>A0ABT7AUT8_9CYAN</name>
<keyword evidence="5" id="KW-0482">Metalloprotease</keyword>
<keyword evidence="4" id="KW-0862">Zinc</keyword>
<dbReference type="PROSITE" id="PS50249">
    <property type="entry name" value="MPN"/>
    <property type="match status" value="1"/>
</dbReference>
<feature type="domain" description="MPN" evidence="6">
    <location>
        <begin position="1"/>
        <end position="151"/>
    </location>
</feature>
<evidence type="ECO:0000256" key="5">
    <source>
        <dbReference type="ARBA" id="ARBA00023049"/>
    </source>
</evidence>
<dbReference type="CDD" id="cd08070">
    <property type="entry name" value="MPN_like"/>
    <property type="match status" value="1"/>
</dbReference>
<protein>
    <submittedName>
        <fullName evidence="7">M67 family metallopeptidase</fullName>
    </submittedName>
</protein>
<dbReference type="InterPro" id="IPR000555">
    <property type="entry name" value="JAMM/MPN+_dom"/>
</dbReference>
<evidence type="ECO:0000256" key="1">
    <source>
        <dbReference type="ARBA" id="ARBA00022670"/>
    </source>
</evidence>
<dbReference type="InterPro" id="IPR051929">
    <property type="entry name" value="VirAsm_ModProt"/>
</dbReference>
<sequence length="161" mass="18344">MKVRSEHLEMIIAHAQQCYPQECCGVLLGGVEGVLVEVVRTENGWNEEMAEWLEEMGMGGMTKRERYAIAPQTLLQLQKDARSRNLQIVGFYHSHPDHPAIPSECDRLLAWPDYNYIIVSVIQGQATSIKNWVLDTNHQFQPSPLENILNTKADERKTGLQ</sequence>
<reference evidence="7 8" key="1">
    <citation type="submission" date="2023-01" db="EMBL/GenBank/DDBJ databases">
        <title>Novel diversity within Roseofilum (Cyanobacteria; Desertifilaceae) from marine benthic mats with descriptions of four novel species.</title>
        <authorList>
            <person name="Wang Y."/>
            <person name="Berthold D.E."/>
            <person name="Hu J."/>
            <person name="Lefler F.W."/>
            <person name="Laughinghouse H.D. IV."/>
        </authorList>
    </citation>
    <scope>NUCLEOTIDE SEQUENCE [LARGE SCALE GENOMIC DNA]</scope>
    <source>
        <strain evidence="7 8">BLCC-M154</strain>
    </source>
</reference>
<gene>
    <name evidence="7" type="ORF">PMG71_14670</name>
</gene>
<evidence type="ECO:0000256" key="2">
    <source>
        <dbReference type="ARBA" id="ARBA00022723"/>
    </source>
</evidence>
<dbReference type="PANTHER" id="PTHR34858:SF1">
    <property type="entry name" value="CYSO-CYSTEINE PEPTIDASE"/>
    <property type="match status" value="1"/>
</dbReference>
<evidence type="ECO:0000256" key="3">
    <source>
        <dbReference type="ARBA" id="ARBA00022801"/>
    </source>
</evidence>
<dbReference type="SUPFAM" id="SSF102712">
    <property type="entry name" value="JAB1/MPN domain"/>
    <property type="match status" value="1"/>
</dbReference>
<dbReference type="Proteomes" id="UP001235303">
    <property type="component" value="Unassembled WGS sequence"/>
</dbReference>
<accession>A0ABT7AUT8</accession>
<keyword evidence="8" id="KW-1185">Reference proteome</keyword>
<organism evidence="7 8">
    <name type="scientific">Roseofilum acuticapitatum BLCC-M154</name>
    <dbReference type="NCBI Taxonomy" id="3022444"/>
    <lineage>
        <taxon>Bacteria</taxon>
        <taxon>Bacillati</taxon>
        <taxon>Cyanobacteriota</taxon>
        <taxon>Cyanophyceae</taxon>
        <taxon>Desertifilales</taxon>
        <taxon>Desertifilaceae</taxon>
        <taxon>Roseofilum</taxon>
        <taxon>Roseofilum acuticapitatum</taxon>
    </lineage>
</organism>
<keyword evidence="1" id="KW-0645">Protease</keyword>
<dbReference type="InterPro" id="IPR037518">
    <property type="entry name" value="MPN"/>
</dbReference>
<dbReference type="RefSeq" id="WP_283754432.1">
    <property type="nucleotide sequence ID" value="NZ_JAQOSP010000098.1"/>
</dbReference>
<keyword evidence="3" id="KW-0378">Hydrolase</keyword>
<evidence type="ECO:0000259" key="6">
    <source>
        <dbReference type="PROSITE" id="PS50249"/>
    </source>
</evidence>
<dbReference type="SMART" id="SM00232">
    <property type="entry name" value="JAB_MPN"/>
    <property type="match status" value="1"/>
</dbReference>
<dbReference type="Pfam" id="PF14464">
    <property type="entry name" value="Prok-JAB"/>
    <property type="match status" value="1"/>
</dbReference>
<evidence type="ECO:0000313" key="8">
    <source>
        <dbReference type="Proteomes" id="UP001235303"/>
    </source>
</evidence>
<comment type="caution">
    <text evidence="7">The sequence shown here is derived from an EMBL/GenBank/DDBJ whole genome shotgun (WGS) entry which is preliminary data.</text>
</comment>
<evidence type="ECO:0000256" key="4">
    <source>
        <dbReference type="ARBA" id="ARBA00022833"/>
    </source>
</evidence>
<dbReference type="EMBL" id="JAQOSP010000098">
    <property type="protein sequence ID" value="MDJ1170673.1"/>
    <property type="molecule type" value="Genomic_DNA"/>
</dbReference>
<dbReference type="PANTHER" id="PTHR34858">
    <property type="entry name" value="CYSO-CYSTEINE PEPTIDASE"/>
    <property type="match status" value="1"/>
</dbReference>
<proteinExistence type="predicted"/>
<dbReference type="Gene3D" id="3.40.140.10">
    <property type="entry name" value="Cytidine Deaminase, domain 2"/>
    <property type="match status" value="1"/>
</dbReference>
<keyword evidence="2" id="KW-0479">Metal-binding</keyword>
<evidence type="ECO:0000313" key="7">
    <source>
        <dbReference type="EMBL" id="MDJ1170673.1"/>
    </source>
</evidence>
<dbReference type="InterPro" id="IPR028090">
    <property type="entry name" value="JAB_dom_prok"/>
</dbReference>